<keyword evidence="4 6" id="KW-1133">Transmembrane helix</keyword>
<gene>
    <name evidence="7" type="ORF">BV510_25565</name>
    <name evidence="8" type="ORF">CRI78_06755</name>
</gene>
<proteinExistence type="predicted"/>
<dbReference type="AlphaFoldDB" id="A0A1Q4H7D7"/>
<protein>
    <submittedName>
        <fullName evidence="8">LysE family translocator</fullName>
    </submittedName>
    <submittedName>
        <fullName evidence="7">Lysine transporter LysE</fullName>
    </submittedName>
</protein>
<comment type="caution">
    <text evidence="8">The sequence shown here is derived from an EMBL/GenBank/DDBJ whole genome shotgun (WGS) entry which is preliminary data.</text>
</comment>
<dbReference type="InterPro" id="IPR001123">
    <property type="entry name" value="LeuE-type"/>
</dbReference>
<dbReference type="GO" id="GO:0015171">
    <property type="term" value="F:amino acid transmembrane transporter activity"/>
    <property type="evidence" value="ECO:0007669"/>
    <property type="project" value="TreeGrafter"/>
</dbReference>
<keyword evidence="3 6" id="KW-0812">Transmembrane</keyword>
<dbReference type="Pfam" id="PF01810">
    <property type="entry name" value="LysE"/>
    <property type="match status" value="1"/>
</dbReference>
<keyword evidence="10" id="KW-1185">Reference proteome</keyword>
<dbReference type="PANTHER" id="PTHR30086">
    <property type="entry name" value="ARGININE EXPORTER PROTEIN ARGO"/>
    <property type="match status" value="1"/>
</dbReference>
<sequence length="208" mass="21826">MLASLLAFTAAAVMIVVLPGPDTLVVMRSIVRGGRAEGIRTSLGVLCGLMVWVLAAVLGVSAMLQASQVGYDVLRILGACYLVWMGVQTIRSLRREAPTEFAEPAGSSRLLTSSGFTAGFLTDLLNPKVGVLFISFLPGFVPEGYAVTTTTLGFGALYVALTAVYCAALVAASGKILTAMRTPRIRRRIDGAAGLTLIGFGVRIATER</sequence>
<dbReference type="Proteomes" id="UP000220340">
    <property type="component" value="Unassembled WGS sequence"/>
</dbReference>
<dbReference type="GO" id="GO:0005886">
    <property type="term" value="C:plasma membrane"/>
    <property type="evidence" value="ECO:0007669"/>
    <property type="project" value="UniProtKB-SubCell"/>
</dbReference>
<dbReference type="STRING" id="1801.BRW64_22855"/>
<reference evidence="8 10" key="2">
    <citation type="submission" date="2017-10" db="EMBL/GenBank/DDBJ databases">
        <title>The new phylogeny of genus Mycobacterium.</title>
        <authorList>
            <person name="Tortoli E."/>
            <person name="Trovato A."/>
            <person name="Cirillo D.M."/>
        </authorList>
    </citation>
    <scope>NUCLEOTIDE SEQUENCE [LARGE SCALE GENOMIC DNA]</scope>
    <source>
        <strain evidence="8 10">IP141170001</strain>
    </source>
</reference>
<evidence type="ECO:0000256" key="4">
    <source>
        <dbReference type="ARBA" id="ARBA00022989"/>
    </source>
</evidence>
<evidence type="ECO:0000256" key="5">
    <source>
        <dbReference type="ARBA" id="ARBA00023136"/>
    </source>
</evidence>
<dbReference type="Proteomes" id="UP000191039">
    <property type="component" value="Unassembled WGS sequence"/>
</dbReference>
<dbReference type="OrthoDB" id="9784202at2"/>
<evidence type="ECO:0000256" key="6">
    <source>
        <dbReference type="SAM" id="Phobius"/>
    </source>
</evidence>
<accession>A0A1Q4H7D7</accession>
<feature type="transmembrane region" description="Helical" evidence="6">
    <location>
        <begin position="129"/>
        <end position="148"/>
    </location>
</feature>
<name>A0A1Q4H7D7_9MYCO</name>
<evidence type="ECO:0000256" key="1">
    <source>
        <dbReference type="ARBA" id="ARBA00004651"/>
    </source>
</evidence>
<evidence type="ECO:0000313" key="10">
    <source>
        <dbReference type="Proteomes" id="UP000220340"/>
    </source>
</evidence>
<evidence type="ECO:0000256" key="2">
    <source>
        <dbReference type="ARBA" id="ARBA00022475"/>
    </source>
</evidence>
<evidence type="ECO:0000313" key="7">
    <source>
        <dbReference type="EMBL" id="OPE47024.1"/>
    </source>
</evidence>
<feature type="transmembrane region" description="Helical" evidence="6">
    <location>
        <begin position="6"/>
        <end position="31"/>
    </location>
</feature>
<reference evidence="7 9" key="1">
    <citation type="submission" date="2016-09" db="EMBL/GenBank/DDBJ databases">
        <title>genome sequences of unsequenced Mycobacteria.</title>
        <authorList>
            <person name="Greninger A.L."/>
            <person name="Jerome K.R."/>
            <person name="Mcnair B."/>
            <person name="Wallis C."/>
            <person name="Fang F."/>
        </authorList>
    </citation>
    <scope>NUCLEOTIDE SEQUENCE [LARGE SCALE GENOMIC DNA]</scope>
    <source>
        <strain evidence="7 9">BM1</strain>
    </source>
</reference>
<dbReference type="PANTHER" id="PTHR30086:SF20">
    <property type="entry name" value="ARGININE EXPORTER PROTEIN ARGO-RELATED"/>
    <property type="match status" value="1"/>
</dbReference>
<evidence type="ECO:0000313" key="9">
    <source>
        <dbReference type="Proteomes" id="UP000191039"/>
    </source>
</evidence>
<feature type="transmembrane region" description="Helical" evidence="6">
    <location>
        <begin position="154"/>
        <end position="178"/>
    </location>
</feature>
<evidence type="ECO:0000256" key="3">
    <source>
        <dbReference type="ARBA" id="ARBA00022692"/>
    </source>
</evidence>
<dbReference type="PIRSF" id="PIRSF006324">
    <property type="entry name" value="LeuE"/>
    <property type="match status" value="1"/>
</dbReference>
<keyword evidence="2" id="KW-1003">Cell membrane</keyword>
<feature type="transmembrane region" description="Helical" evidence="6">
    <location>
        <begin position="43"/>
        <end position="63"/>
    </location>
</feature>
<keyword evidence="5 6" id="KW-0472">Membrane</keyword>
<dbReference type="EMBL" id="MIJD01000388">
    <property type="protein sequence ID" value="OPE47024.1"/>
    <property type="molecule type" value="Genomic_DNA"/>
</dbReference>
<comment type="subcellular location">
    <subcellularLocation>
        <location evidence="1">Cell membrane</location>
        <topology evidence="1">Multi-pass membrane protein</topology>
    </subcellularLocation>
</comment>
<dbReference type="EMBL" id="PDCR01000007">
    <property type="protein sequence ID" value="PEG55374.1"/>
    <property type="molecule type" value="Genomic_DNA"/>
</dbReference>
<evidence type="ECO:0000313" key="8">
    <source>
        <dbReference type="EMBL" id="PEG55374.1"/>
    </source>
</evidence>
<dbReference type="RefSeq" id="WP_073858847.1">
    <property type="nucleotide sequence ID" value="NZ_BAAATC010000006.1"/>
</dbReference>
<organism evidence="8 10">
    <name type="scientific">Mycolicibacterium diernhoferi</name>
    <dbReference type="NCBI Taxonomy" id="1801"/>
    <lineage>
        <taxon>Bacteria</taxon>
        <taxon>Bacillati</taxon>
        <taxon>Actinomycetota</taxon>
        <taxon>Actinomycetes</taxon>
        <taxon>Mycobacteriales</taxon>
        <taxon>Mycobacteriaceae</taxon>
        <taxon>Mycolicibacterium</taxon>
    </lineage>
</organism>